<dbReference type="Proteomes" id="UP000510643">
    <property type="component" value="Chromosome"/>
</dbReference>
<dbReference type="EMBL" id="CP040908">
    <property type="protein sequence ID" value="QLL56732.1"/>
    <property type="molecule type" value="Genomic_DNA"/>
</dbReference>
<name>A0A7H9DNL9_9FLAO</name>
<reference evidence="1 2" key="1">
    <citation type="submission" date="2019-06" db="EMBL/GenBank/DDBJ databases">
        <title>Emergence of pandrug resistant Empedobacter falsenii in China.</title>
        <authorList>
            <person name="Dong N."/>
            <person name="Chen S."/>
            <person name="Zhang R."/>
        </authorList>
    </citation>
    <scope>NUCLEOTIDE SEQUENCE [LARGE SCALE GENOMIC DNA]</scope>
    <source>
        <strain evidence="1 2">1681-1</strain>
    </source>
</reference>
<protein>
    <submittedName>
        <fullName evidence="1">Uncharacterized protein</fullName>
    </submittedName>
</protein>
<keyword evidence="2" id="KW-1185">Reference proteome</keyword>
<gene>
    <name evidence="1" type="ORF">FH779_00885</name>
</gene>
<accession>A0A7H9DNL9</accession>
<evidence type="ECO:0000313" key="2">
    <source>
        <dbReference type="Proteomes" id="UP000510643"/>
    </source>
</evidence>
<dbReference type="AlphaFoldDB" id="A0A7H9DNL9"/>
<sequence>MLKKILFLFIGMLIINSCTPLYNKKYLIKGDYPKITNNIETNGYYYRQYEKDGGITMLVLLNNGIAHIPNTGYGINDCGSPIDLECDIRIKEEQLVKFSNMKIDTDKQSNANIFLWNWGKYEIKNDTITIQWFYNIHGRLFLAEEKGKIINSKSIHFFNSKSYYSKKSQSGKSINNLYEFKPFDISVLYKKIPKRLIDKK</sequence>
<evidence type="ECO:0000313" key="1">
    <source>
        <dbReference type="EMBL" id="QLL56732.1"/>
    </source>
</evidence>
<dbReference type="GeneID" id="78399978"/>
<proteinExistence type="predicted"/>
<dbReference type="KEGG" id="efal:FH779_00885"/>
<dbReference type="RefSeq" id="WP_180905727.1">
    <property type="nucleotide sequence ID" value="NZ_CP040908.1"/>
</dbReference>
<organism evidence="1 2">
    <name type="scientific">Empedobacter falsenii</name>
    <dbReference type="NCBI Taxonomy" id="343874"/>
    <lineage>
        <taxon>Bacteria</taxon>
        <taxon>Pseudomonadati</taxon>
        <taxon>Bacteroidota</taxon>
        <taxon>Flavobacteriia</taxon>
        <taxon>Flavobacteriales</taxon>
        <taxon>Weeksellaceae</taxon>
        <taxon>Empedobacter</taxon>
    </lineage>
</organism>